<feature type="domain" description="PBP" evidence="5">
    <location>
        <begin position="31"/>
        <end position="257"/>
    </location>
</feature>
<keyword evidence="7" id="KW-1185">Reference proteome</keyword>
<dbReference type="Gene3D" id="3.40.190.10">
    <property type="entry name" value="Periplasmic binding protein-like II"/>
    <property type="match status" value="2"/>
</dbReference>
<dbReference type="OrthoDB" id="9783488at2"/>
<evidence type="ECO:0000256" key="4">
    <source>
        <dbReference type="RuleBase" id="RU367119"/>
    </source>
</evidence>
<dbReference type="RefSeq" id="WP_011527111.1">
    <property type="nucleotide sequence ID" value="NC_008011.1"/>
</dbReference>
<evidence type="ECO:0000256" key="3">
    <source>
        <dbReference type="ARBA" id="ARBA00022729"/>
    </source>
</evidence>
<gene>
    <name evidence="6" type="ordered locus">LI1028</name>
</gene>
<dbReference type="KEGG" id="lip:LI1028"/>
<dbReference type="STRING" id="363253.LI1028"/>
<dbReference type="Proteomes" id="UP000002430">
    <property type="component" value="Chromosome"/>
</dbReference>
<protein>
    <recommendedName>
        <fullName evidence="4">Phosphate-binding protein</fullName>
    </recommendedName>
</protein>
<dbReference type="InterPro" id="IPR011862">
    <property type="entry name" value="Phos-bd"/>
</dbReference>
<keyword evidence="2 4" id="KW-0813">Transport</keyword>
<dbReference type="Pfam" id="PF12849">
    <property type="entry name" value="PBP_like_2"/>
    <property type="match status" value="1"/>
</dbReference>
<dbReference type="CDD" id="cd13653">
    <property type="entry name" value="PBP2_phosphate_like_1"/>
    <property type="match status" value="1"/>
</dbReference>
<keyword evidence="4" id="KW-0592">Phosphate transport</keyword>
<feature type="chain" id="PRO_5027160949" description="Phosphate-binding protein" evidence="4">
    <location>
        <begin position="21"/>
        <end position="274"/>
    </location>
</feature>
<comment type="similarity">
    <text evidence="1 4">Belongs to the PstS family.</text>
</comment>
<dbReference type="GO" id="GO:0006817">
    <property type="term" value="P:phosphate ion transport"/>
    <property type="evidence" value="ECO:0007669"/>
    <property type="project" value="UniProtKB-UniRule"/>
</dbReference>
<comment type="function">
    <text evidence="4">Involved in the system for phosphate transport across the cytoplasmic membrane.</text>
</comment>
<dbReference type="GO" id="GO:0042301">
    <property type="term" value="F:phosphate ion binding"/>
    <property type="evidence" value="ECO:0007669"/>
    <property type="project" value="UniProtKB-UniRule"/>
</dbReference>
<name>Q1MPJ5_LAWIP</name>
<proteinExistence type="inferred from homology"/>
<sequence length="274" mass="29898">MKNFFVLLYIMALSVVHVSASSLELFKDQSGVLDIAGGTAHLPVMKQAAKNIMMVNPAIKITVTGGGSGVGVKKLAEGLISIGNTGRPLKEFEVEQYGLVSFPFAIDGVTIIVNPSNPITQLTKLQLKKIFSGKIRNWKEVGGNNAPISLYIREDGSGTREVFEDKVMHKTHPYKKANVFNSTGSIKTAISQDKNAIGYIGIGYLDSSVKGLVVDNMIPTQENTFNGSYTISRLLYMNTKGEPKGITKLFIDYIYSPDGRDIITKAGYIPIERE</sequence>
<keyword evidence="3 4" id="KW-0732">Signal</keyword>
<dbReference type="PANTHER" id="PTHR30570:SF1">
    <property type="entry name" value="PHOSPHATE-BINDING PROTEIN PSTS"/>
    <property type="match status" value="1"/>
</dbReference>
<dbReference type="InterPro" id="IPR024370">
    <property type="entry name" value="PBP_domain"/>
</dbReference>
<evidence type="ECO:0000259" key="5">
    <source>
        <dbReference type="Pfam" id="PF12849"/>
    </source>
</evidence>
<dbReference type="eggNOG" id="COG0226">
    <property type="taxonomic scope" value="Bacteria"/>
</dbReference>
<dbReference type="EMBL" id="AM180252">
    <property type="protein sequence ID" value="CAJ55082.1"/>
    <property type="molecule type" value="Genomic_DNA"/>
</dbReference>
<dbReference type="AlphaFoldDB" id="Q1MPJ5"/>
<dbReference type="PANTHER" id="PTHR30570">
    <property type="entry name" value="PERIPLASMIC PHOSPHATE BINDING COMPONENT OF PHOSPHATE ABC TRANSPORTER"/>
    <property type="match status" value="1"/>
</dbReference>
<dbReference type="SUPFAM" id="SSF53850">
    <property type="entry name" value="Periplasmic binding protein-like II"/>
    <property type="match status" value="1"/>
</dbReference>
<dbReference type="NCBIfam" id="TIGR02136">
    <property type="entry name" value="ptsS_2"/>
    <property type="match status" value="1"/>
</dbReference>
<feature type="signal peptide" evidence="4">
    <location>
        <begin position="1"/>
        <end position="20"/>
    </location>
</feature>
<evidence type="ECO:0000256" key="2">
    <source>
        <dbReference type="ARBA" id="ARBA00022448"/>
    </source>
</evidence>
<accession>Q1MPJ5</accession>
<dbReference type="InterPro" id="IPR050811">
    <property type="entry name" value="Phosphate_ABC_transporter"/>
</dbReference>
<reference evidence="6 7" key="1">
    <citation type="submission" date="2005-11" db="EMBL/GenBank/DDBJ databases">
        <title>The complete genome sequence of Lawsonia intracellularis: the causative agent of proliferative enteropathy.</title>
        <authorList>
            <person name="Kaur K."/>
            <person name="Zhang Q."/>
            <person name="Beckler D."/>
            <person name="Munir S."/>
            <person name="Li L."/>
            <person name="Kinsley K."/>
            <person name="Herron L."/>
            <person name="Peterson A."/>
            <person name="May B."/>
            <person name="Singh S."/>
            <person name="Gebhart C."/>
            <person name="Kapur V."/>
        </authorList>
    </citation>
    <scope>NUCLEOTIDE SEQUENCE [LARGE SCALE GENOMIC DNA]</scope>
    <source>
        <strain evidence="6 7">PHE/MN1-00</strain>
    </source>
</reference>
<organism evidence="6 7">
    <name type="scientific">Lawsonia intracellularis (strain PHE/MN1-00)</name>
    <dbReference type="NCBI Taxonomy" id="363253"/>
    <lineage>
        <taxon>Bacteria</taxon>
        <taxon>Pseudomonadati</taxon>
        <taxon>Thermodesulfobacteriota</taxon>
        <taxon>Desulfovibrionia</taxon>
        <taxon>Desulfovibrionales</taxon>
        <taxon>Desulfovibrionaceae</taxon>
        <taxon>Lawsonia</taxon>
    </lineage>
</organism>
<evidence type="ECO:0000313" key="6">
    <source>
        <dbReference type="EMBL" id="CAJ55082.1"/>
    </source>
</evidence>
<dbReference type="HOGENOM" id="CLU_026228_5_1_7"/>
<evidence type="ECO:0000313" key="7">
    <source>
        <dbReference type="Proteomes" id="UP000002430"/>
    </source>
</evidence>
<evidence type="ECO:0000256" key="1">
    <source>
        <dbReference type="ARBA" id="ARBA00008725"/>
    </source>
</evidence>